<dbReference type="Proteomes" id="UP001162483">
    <property type="component" value="Unassembled WGS sequence"/>
</dbReference>
<name>A0ABN9BA40_9NEOB</name>
<evidence type="ECO:0000313" key="2">
    <source>
        <dbReference type="Proteomes" id="UP001162483"/>
    </source>
</evidence>
<proteinExistence type="predicted"/>
<sequence length="42" mass="4910">MFFREALFFIYDKDFIRGKSRIGDKRVSESGKSSEINILHGN</sequence>
<protein>
    <submittedName>
        <fullName evidence="1">Uncharacterized protein</fullName>
    </submittedName>
</protein>
<accession>A0ABN9BA40</accession>
<dbReference type="EMBL" id="CATNWA010003004">
    <property type="protein sequence ID" value="CAI9544336.1"/>
    <property type="molecule type" value="Genomic_DNA"/>
</dbReference>
<comment type="caution">
    <text evidence="1">The sequence shown here is derived from an EMBL/GenBank/DDBJ whole genome shotgun (WGS) entry which is preliminary data.</text>
</comment>
<evidence type="ECO:0000313" key="1">
    <source>
        <dbReference type="EMBL" id="CAI9544336.1"/>
    </source>
</evidence>
<gene>
    <name evidence="1" type="ORF">SPARVUS_LOCUS2455078</name>
</gene>
<organism evidence="1 2">
    <name type="scientific">Staurois parvus</name>
    <dbReference type="NCBI Taxonomy" id="386267"/>
    <lineage>
        <taxon>Eukaryota</taxon>
        <taxon>Metazoa</taxon>
        <taxon>Chordata</taxon>
        <taxon>Craniata</taxon>
        <taxon>Vertebrata</taxon>
        <taxon>Euteleostomi</taxon>
        <taxon>Amphibia</taxon>
        <taxon>Batrachia</taxon>
        <taxon>Anura</taxon>
        <taxon>Neobatrachia</taxon>
        <taxon>Ranoidea</taxon>
        <taxon>Ranidae</taxon>
        <taxon>Staurois</taxon>
    </lineage>
</organism>
<keyword evidence="2" id="KW-1185">Reference proteome</keyword>
<reference evidence="1" key="1">
    <citation type="submission" date="2023-05" db="EMBL/GenBank/DDBJ databases">
        <authorList>
            <person name="Stuckert A."/>
        </authorList>
    </citation>
    <scope>NUCLEOTIDE SEQUENCE</scope>
</reference>